<dbReference type="KEGG" id="hch:HCH_04360"/>
<evidence type="ECO:0000313" key="1">
    <source>
        <dbReference type="EMBL" id="ABC31066.1"/>
    </source>
</evidence>
<keyword evidence="2" id="KW-1185">Reference proteome</keyword>
<protein>
    <submittedName>
        <fullName evidence="1">Uncharacterized protein conserved in bacteria</fullName>
    </submittedName>
</protein>
<proteinExistence type="predicted"/>
<dbReference type="RefSeq" id="WP_011398133.1">
    <property type="nucleotide sequence ID" value="NC_007645.1"/>
</dbReference>
<gene>
    <name evidence="1" type="ordered locus">HCH_04360</name>
</gene>
<accession>Q2SE58</accession>
<dbReference type="Proteomes" id="UP000000238">
    <property type="component" value="Chromosome"/>
</dbReference>
<dbReference type="STRING" id="349521.HCH_04360"/>
<dbReference type="PROSITE" id="PS51257">
    <property type="entry name" value="PROKAR_LIPOPROTEIN"/>
    <property type="match status" value="1"/>
</dbReference>
<dbReference type="Pfam" id="PF07386">
    <property type="entry name" value="DUF1499"/>
    <property type="match status" value="1"/>
</dbReference>
<dbReference type="PANTHER" id="PTHR34801">
    <property type="entry name" value="EXPRESSED PROTEIN"/>
    <property type="match status" value="1"/>
</dbReference>
<dbReference type="PIRSF" id="PIRSF026426">
    <property type="entry name" value="DUF1499"/>
    <property type="match status" value="1"/>
</dbReference>
<dbReference type="EMBL" id="CP000155">
    <property type="protein sequence ID" value="ABC31066.1"/>
    <property type="molecule type" value="Genomic_DNA"/>
</dbReference>
<sequence length="148" mass="16443">MNNTAKWTIFFFAAGLSACGSTPPAGLGAHDGRLSSCPESPNCVSSFSDPSDAEHFITPLYNDKAAQMWERLPTVLESAGNIRIIQRKPDYIRAEATSFVFRFVDDVEFLLDREAGVIHLRSASRLGYRDFGVNRERLEEIKAALLSE</sequence>
<dbReference type="OrthoDB" id="9793534at2"/>
<organism evidence="1 2">
    <name type="scientific">Hahella chejuensis (strain KCTC 2396)</name>
    <dbReference type="NCBI Taxonomy" id="349521"/>
    <lineage>
        <taxon>Bacteria</taxon>
        <taxon>Pseudomonadati</taxon>
        <taxon>Pseudomonadota</taxon>
        <taxon>Gammaproteobacteria</taxon>
        <taxon>Oceanospirillales</taxon>
        <taxon>Hahellaceae</taxon>
        <taxon>Hahella</taxon>
    </lineage>
</organism>
<name>Q2SE58_HAHCH</name>
<dbReference type="HOGENOM" id="CLU_105603_3_0_6"/>
<evidence type="ECO:0000313" key="2">
    <source>
        <dbReference type="Proteomes" id="UP000000238"/>
    </source>
</evidence>
<dbReference type="InterPro" id="IPR010865">
    <property type="entry name" value="DUF1499"/>
</dbReference>
<dbReference type="PANTHER" id="PTHR34801:SF6">
    <property type="entry name" value="SLL1620 PROTEIN"/>
    <property type="match status" value="1"/>
</dbReference>
<reference evidence="1 2" key="1">
    <citation type="journal article" date="2005" name="Nucleic Acids Res.">
        <title>Genomic blueprint of Hahella chejuensis, a marine microbe producing an algicidal agent.</title>
        <authorList>
            <person name="Jeong H."/>
            <person name="Yim J.H."/>
            <person name="Lee C."/>
            <person name="Choi S.-H."/>
            <person name="Park Y.K."/>
            <person name="Yoon S.H."/>
            <person name="Hur C.-G."/>
            <person name="Kang H.-Y."/>
            <person name="Kim D."/>
            <person name="Lee H.H."/>
            <person name="Park K.H."/>
            <person name="Park S.-H."/>
            <person name="Park H.-S."/>
            <person name="Lee H.K."/>
            <person name="Oh T.K."/>
            <person name="Kim J.F."/>
        </authorList>
    </citation>
    <scope>NUCLEOTIDE SEQUENCE [LARGE SCALE GENOMIC DNA]</scope>
    <source>
        <strain evidence="1 2">KCTC 2396</strain>
    </source>
</reference>
<dbReference type="AlphaFoldDB" id="Q2SE58"/>
<dbReference type="eggNOG" id="COG4446">
    <property type="taxonomic scope" value="Bacteria"/>
</dbReference>